<accession>A0A433J705</accession>
<name>A0A433J705_9PROT</name>
<evidence type="ECO:0000313" key="3">
    <source>
        <dbReference type="Proteomes" id="UP000280346"/>
    </source>
</evidence>
<dbReference type="RefSeq" id="WP_127000081.1">
    <property type="nucleotide sequence ID" value="NZ_CP173195.1"/>
</dbReference>
<evidence type="ECO:0000313" key="2">
    <source>
        <dbReference type="EMBL" id="RUQ68923.1"/>
    </source>
</evidence>
<dbReference type="EMBL" id="RZIJ01000013">
    <property type="protein sequence ID" value="RUQ68923.1"/>
    <property type="molecule type" value="Genomic_DNA"/>
</dbReference>
<gene>
    <name evidence="2" type="ORF">EJ913_17275</name>
</gene>
<dbReference type="SUPFAM" id="SSF48452">
    <property type="entry name" value="TPR-like"/>
    <property type="match status" value="1"/>
</dbReference>
<dbReference type="Pfam" id="PF18922">
    <property type="entry name" value="DUF5672"/>
    <property type="match status" value="1"/>
</dbReference>
<dbReference type="Proteomes" id="UP000280346">
    <property type="component" value="Unassembled WGS sequence"/>
</dbReference>
<comment type="caution">
    <text evidence="2">The sequence shown here is derived from an EMBL/GenBank/DDBJ whole genome shotgun (WGS) entry which is preliminary data.</text>
</comment>
<organism evidence="2 3">
    <name type="scientific">Azospirillum doebereinerae</name>
    <dbReference type="NCBI Taxonomy" id="92933"/>
    <lineage>
        <taxon>Bacteria</taxon>
        <taxon>Pseudomonadati</taxon>
        <taxon>Pseudomonadota</taxon>
        <taxon>Alphaproteobacteria</taxon>
        <taxon>Rhodospirillales</taxon>
        <taxon>Azospirillaceae</taxon>
        <taxon>Azospirillum</taxon>
    </lineage>
</organism>
<reference evidence="2 3" key="1">
    <citation type="submission" date="2018-12" db="EMBL/GenBank/DDBJ databases">
        <authorList>
            <person name="Yang Y."/>
        </authorList>
    </citation>
    <scope>NUCLEOTIDE SEQUENCE [LARGE SCALE GENOMIC DNA]</scope>
    <source>
        <strain evidence="2 3">GSF71</strain>
    </source>
</reference>
<dbReference type="InterPro" id="IPR011990">
    <property type="entry name" value="TPR-like_helical_dom_sf"/>
</dbReference>
<sequence>MYDAILRQVPGFSDALYLWGVARGQRGDRPMADLLCRQAVEQNAKLKLFDTELGEPIRGRGDFDHLARLFAADIALRPGCRLVARTGGTEADLSLRPYLSGVTLCCIDTFYHDYALVALKNCLAQCRFDDVLFLTDRDFGLPTIRSRVIDRLPTSEAYSHFVLKELHRHIETPHVLIAQWDGFVLDVRLWSEEYRAYDYIGARWTLFDDAMNVGNGGFSLRSRRLLQATADPDFTQIHPEDYHMCRTHRALLQERYGITYAPADLADRFSVERIASGDEVANPIETFGFHSLFRMHRVIDPDQLENFLDDVPPSTLKGGSMILLGASYLHTGRPVQARAVASRILALEPEHKNKDVLMQILEAH</sequence>
<dbReference type="InterPro" id="IPR043729">
    <property type="entry name" value="DUF5672"/>
</dbReference>
<evidence type="ECO:0000259" key="1">
    <source>
        <dbReference type="Pfam" id="PF18922"/>
    </source>
</evidence>
<protein>
    <recommendedName>
        <fullName evidence="1">DUF5672 domain-containing protein</fullName>
    </recommendedName>
</protein>
<dbReference type="AlphaFoldDB" id="A0A433J705"/>
<proteinExistence type="predicted"/>
<keyword evidence="3" id="KW-1185">Reference proteome</keyword>
<feature type="domain" description="DUF5672" evidence="1">
    <location>
        <begin position="152"/>
        <end position="290"/>
    </location>
</feature>